<dbReference type="InterPro" id="IPR011009">
    <property type="entry name" value="Kinase-like_dom_sf"/>
</dbReference>
<dbReference type="PANTHER" id="PTHR21064:SF5">
    <property type="entry name" value="SLR1880 PROTEIN"/>
    <property type="match status" value="1"/>
</dbReference>
<reference evidence="3" key="1">
    <citation type="journal article" date="2019" name="Int. J. Syst. Evol. Microbiol.">
        <title>The Global Catalogue of Microorganisms (GCM) 10K type strain sequencing project: providing services to taxonomists for standard genome sequencing and annotation.</title>
        <authorList>
            <consortium name="The Broad Institute Genomics Platform"/>
            <consortium name="The Broad Institute Genome Sequencing Center for Infectious Disease"/>
            <person name="Wu L."/>
            <person name="Ma J."/>
        </authorList>
    </citation>
    <scope>NUCLEOTIDE SEQUENCE [LARGE SCALE GENOMIC DNA]</scope>
    <source>
        <strain evidence="3">JCM 16601</strain>
    </source>
</reference>
<dbReference type="Proteomes" id="UP001500742">
    <property type="component" value="Unassembled WGS sequence"/>
</dbReference>
<proteinExistence type="predicted"/>
<gene>
    <name evidence="2" type="ORF">GCM10022210_56920</name>
</gene>
<evidence type="ECO:0000259" key="1">
    <source>
        <dbReference type="Pfam" id="PF01636"/>
    </source>
</evidence>
<feature type="domain" description="Aminoglycoside phosphotransferase" evidence="1">
    <location>
        <begin position="34"/>
        <end position="261"/>
    </location>
</feature>
<keyword evidence="3" id="KW-1185">Reference proteome</keyword>
<name>A0ABP7RB41_9SPHI</name>
<evidence type="ECO:0000313" key="2">
    <source>
        <dbReference type="EMBL" id="GAA3995106.1"/>
    </source>
</evidence>
<evidence type="ECO:0000313" key="3">
    <source>
        <dbReference type="Proteomes" id="UP001500742"/>
    </source>
</evidence>
<dbReference type="Gene3D" id="3.90.1200.10">
    <property type="match status" value="1"/>
</dbReference>
<dbReference type="Pfam" id="PF01636">
    <property type="entry name" value="APH"/>
    <property type="match status" value="1"/>
</dbReference>
<protein>
    <submittedName>
        <fullName evidence="2">Aminoglycoside phosphotransferase family protein</fullName>
    </submittedName>
</protein>
<comment type="caution">
    <text evidence="2">The sequence shown here is derived from an EMBL/GenBank/DDBJ whole genome shotgun (WGS) entry which is preliminary data.</text>
</comment>
<dbReference type="PANTHER" id="PTHR21064">
    <property type="entry name" value="AMINOGLYCOSIDE PHOSPHOTRANSFERASE DOMAIN-CONTAINING PROTEIN-RELATED"/>
    <property type="match status" value="1"/>
</dbReference>
<sequence>MGFINLLSMFDSVNHNNMFDDILKSFGLNVAEYEIQAFGSGLINHTYKVSGNGGAYILQQINTAVFKTPEYIANNLALVKDYLNKIAPGYLFVAPLKTTNGEFMVKSADGQFYRLFPFIKGSHTVNFLQDKKQAFEAAVQFGRFTHLLNDFDIDQLKYTLSDFHNLKLRFDQFKTASQNAEPAKLEQAATQIKEVYNHFEILQTYNQLVTNNEIPLRAIHHDTKINNVLFDDNQNALCLVDLDTVMPGYYLSDVGDMMRTYLSPANEEEKDLDKIHIREDFFRAIYKGYMTEMGDILTETEKQLFIFSGKLMIYMQGLRFLTDFLNDDIYYGAQYPSHNLTRAKNQFKLLFEYVNTEHIFKQLIGSVNREFLSAANQK</sequence>
<accession>A0ABP7RB41</accession>
<dbReference type="Gene3D" id="3.30.200.20">
    <property type="entry name" value="Phosphorylase Kinase, domain 1"/>
    <property type="match status" value="1"/>
</dbReference>
<dbReference type="InterPro" id="IPR050249">
    <property type="entry name" value="Pseudomonas-type_ThrB"/>
</dbReference>
<organism evidence="2 3">
    <name type="scientific">Mucilaginibacter dorajii</name>
    <dbReference type="NCBI Taxonomy" id="692994"/>
    <lineage>
        <taxon>Bacteria</taxon>
        <taxon>Pseudomonadati</taxon>
        <taxon>Bacteroidota</taxon>
        <taxon>Sphingobacteriia</taxon>
        <taxon>Sphingobacteriales</taxon>
        <taxon>Sphingobacteriaceae</taxon>
        <taxon>Mucilaginibacter</taxon>
    </lineage>
</organism>
<dbReference type="InterPro" id="IPR002575">
    <property type="entry name" value="Aminoglycoside_PTrfase"/>
</dbReference>
<dbReference type="EMBL" id="BAAAZC010000055">
    <property type="protein sequence ID" value="GAA3995106.1"/>
    <property type="molecule type" value="Genomic_DNA"/>
</dbReference>
<dbReference type="SUPFAM" id="SSF56112">
    <property type="entry name" value="Protein kinase-like (PK-like)"/>
    <property type="match status" value="1"/>
</dbReference>